<reference evidence="1 2" key="1">
    <citation type="submission" date="2020-04" db="EMBL/GenBank/DDBJ databases">
        <title>Description of novel Gluconacetobacter.</title>
        <authorList>
            <person name="Sombolestani A."/>
        </authorList>
    </citation>
    <scope>NUCLEOTIDE SEQUENCE [LARGE SCALE GENOMIC DNA]</scope>
    <source>
        <strain evidence="1 2">LMG 27802</strain>
    </source>
</reference>
<dbReference type="EMBL" id="JABEQM010000011">
    <property type="protein sequence ID" value="MBB2202596.1"/>
    <property type="molecule type" value="Genomic_DNA"/>
</dbReference>
<evidence type="ECO:0000313" key="1">
    <source>
        <dbReference type="EMBL" id="MBB2202596.1"/>
    </source>
</evidence>
<dbReference type="RefSeq" id="WP_182960094.1">
    <property type="nucleotide sequence ID" value="NZ_JABEQM010000011.1"/>
</dbReference>
<dbReference type="AlphaFoldDB" id="A0A7W4K922"/>
<proteinExistence type="predicted"/>
<gene>
    <name evidence="1" type="ORF">HLH28_13630</name>
</gene>
<accession>A0A7W4K922</accession>
<sequence length="62" mass="6444">MSGPIGRVGCSTEGAALCYRTVCIKGAARMDPHGHPELSMHTHSLADYVACPDYGGLAGVVR</sequence>
<keyword evidence="2" id="KW-1185">Reference proteome</keyword>
<organism evidence="1 2">
    <name type="scientific">Gluconacetobacter tumulisoli</name>
    <dbReference type="NCBI Taxonomy" id="1286189"/>
    <lineage>
        <taxon>Bacteria</taxon>
        <taxon>Pseudomonadati</taxon>
        <taxon>Pseudomonadota</taxon>
        <taxon>Alphaproteobacteria</taxon>
        <taxon>Acetobacterales</taxon>
        <taxon>Acetobacteraceae</taxon>
        <taxon>Gluconacetobacter</taxon>
    </lineage>
</organism>
<dbReference type="Proteomes" id="UP000578030">
    <property type="component" value="Unassembled WGS sequence"/>
</dbReference>
<evidence type="ECO:0000313" key="2">
    <source>
        <dbReference type="Proteomes" id="UP000578030"/>
    </source>
</evidence>
<comment type="caution">
    <text evidence="1">The sequence shown here is derived from an EMBL/GenBank/DDBJ whole genome shotgun (WGS) entry which is preliminary data.</text>
</comment>
<name>A0A7W4K922_9PROT</name>
<protein>
    <submittedName>
        <fullName evidence="1">Uncharacterized protein</fullName>
    </submittedName>
</protein>